<feature type="transmembrane region" description="Helical" evidence="1">
    <location>
        <begin position="15"/>
        <end position="42"/>
    </location>
</feature>
<keyword evidence="3" id="KW-1185">Reference proteome</keyword>
<gene>
    <name evidence="2" type="ORF">PAXINDRAFT_18407</name>
</gene>
<keyword evidence="1" id="KW-0812">Transmembrane</keyword>
<dbReference type="Proteomes" id="UP000053647">
    <property type="component" value="Unassembled WGS sequence"/>
</dbReference>
<evidence type="ECO:0000256" key="1">
    <source>
        <dbReference type="SAM" id="Phobius"/>
    </source>
</evidence>
<dbReference type="AlphaFoldDB" id="A0A0C9SYZ7"/>
<organism evidence="2 3">
    <name type="scientific">Paxillus involutus ATCC 200175</name>
    <dbReference type="NCBI Taxonomy" id="664439"/>
    <lineage>
        <taxon>Eukaryota</taxon>
        <taxon>Fungi</taxon>
        <taxon>Dikarya</taxon>
        <taxon>Basidiomycota</taxon>
        <taxon>Agaricomycotina</taxon>
        <taxon>Agaricomycetes</taxon>
        <taxon>Agaricomycetidae</taxon>
        <taxon>Boletales</taxon>
        <taxon>Paxilineae</taxon>
        <taxon>Paxillaceae</taxon>
        <taxon>Paxillus</taxon>
    </lineage>
</organism>
<protein>
    <submittedName>
        <fullName evidence="2">Uncharacterized protein</fullName>
    </submittedName>
</protein>
<evidence type="ECO:0000313" key="3">
    <source>
        <dbReference type="Proteomes" id="UP000053647"/>
    </source>
</evidence>
<accession>A0A0C9SYZ7</accession>
<dbReference type="EMBL" id="KN819616">
    <property type="protein sequence ID" value="KIJ08460.1"/>
    <property type="molecule type" value="Genomic_DNA"/>
</dbReference>
<reference evidence="3" key="2">
    <citation type="submission" date="2015-01" db="EMBL/GenBank/DDBJ databases">
        <title>Evolutionary Origins and Diversification of the Mycorrhizal Mutualists.</title>
        <authorList>
            <consortium name="DOE Joint Genome Institute"/>
            <consortium name="Mycorrhizal Genomics Consortium"/>
            <person name="Kohler A."/>
            <person name="Kuo A."/>
            <person name="Nagy L.G."/>
            <person name="Floudas D."/>
            <person name="Copeland A."/>
            <person name="Barry K.W."/>
            <person name="Cichocki N."/>
            <person name="Veneault-Fourrey C."/>
            <person name="LaButti K."/>
            <person name="Lindquist E.A."/>
            <person name="Lipzen A."/>
            <person name="Lundell T."/>
            <person name="Morin E."/>
            <person name="Murat C."/>
            <person name="Riley R."/>
            <person name="Ohm R."/>
            <person name="Sun H."/>
            <person name="Tunlid A."/>
            <person name="Henrissat B."/>
            <person name="Grigoriev I.V."/>
            <person name="Hibbett D.S."/>
            <person name="Martin F."/>
        </authorList>
    </citation>
    <scope>NUCLEOTIDE SEQUENCE [LARGE SCALE GENOMIC DNA]</scope>
    <source>
        <strain evidence="3">ATCC 200175</strain>
    </source>
</reference>
<reference evidence="2 3" key="1">
    <citation type="submission" date="2014-06" db="EMBL/GenBank/DDBJ databases">
        <authorList>
            <consortium name="DOE Joint Genome Institute"/>
            <person name="Kuo A."/>
            <person name="Kohler A."/>
            <person name="Nagy L.G."/>
            <person name="Floudas D."/>
            <person name="Copeland A."/>
            <person name="Barry K.W."/>
            <person name="Cichocki N."/>
            <person name="Veneault-Fourrey C."/>
            <person name="LaButti K."/>
            <person name="Lindquist E.A."/>
            <person name="Lipzen A."/>
            <person name="Lundell T."/>
            <person name="Morin E."/>
            <person name="Murat C."/>
            <person name="Sun H."/>
            <person name="Tunlid A."/>
            <person name="Henrissat B."/>
            <person name="Grigoriev I.V."/>
            <person name="Hibbett D.S."/>
            <person name="Martin F."/>
            <person name="Nordberg H.P."/>
            <person name="Cantor M.N."/>
            <person name="Hua S.X."/>
        </authorList>
    </citation>
    <scope>NUCLEOTIDE SEQUENCE [LARGE SCALE GENOMIC DNA]</scope>
    <source>
        <strain evidence="2 3">ATCC 200175</strain>
    </source>
</reference>
<keyword evidence="1" id="KW-0472">Membrane</keyword>
<sequence>MREAVYNEDEVQLLLFYGVVCMEWGTTFTVFSSSSSLILFLAGCCCMDR</sequence>
<evidence type="ECO:0000313" key="2">
    <source>
        <dbReference type="EMBL" id="KIJ08460.1"/>
    </source>
</evidence>
<proteinExistence type="predicted"/>
<dbReference type="HOGENOM" id="CLU_3143544_0_0_1"/>
<name>A0A0C9SYZ7_PAXIN</name>
<keyword evidence="1" id="KW-1133">Transmembrane helix</keyword>